<dbReference type="Pfam" id="PF00543">
    <property type="entry name" value="P-II"/>
    <property type="match status" value="1"/>
</dbReference>
<gene>
    <name evidence="1" type="ORF">NIES21_50000</name>
</gene>
<accession>A0A1Z4GNP8</accession>
<evidence type="ECO:0000313" key="2">
    <source>
        <dbReference type="Proteomes" id="UP000218287"/>
    </source>
</evidence>
<dbReference type="OrthoDB" id="281081at2"/>
<dbReference type="GO" id="GO:0030234">
    <property type="term" value="F:enzyme regulator activity"/>
    <property type="evidence" value="ECO:0007669"/>
    <property type="project" value="InterPro"/>
</dbReference>
<protein>
    <submittedName>
        <fullName evidence="1">Nitrogen regulatory protein P-II</fullName>
    </submittedName>
</protein>
<name>A0A1Z4GNP8_9CYAN</name>
<dbReference type="InterPro" id="IPR002187">
    <property type="entry name" value="N-reg_PII"/>
</dbReference>
<dbReference type="EMBL" id="AP018174">
    <property type="protein sequence ID" value="BAY19141.1"/>
    <property type="molecule type" value="Genomic_DNA"/>
</dbReference>
<reference evidence="1 2" key="1">
    <citation type="submission" date="2017-06" db="EMBL/GenBank/DDBJ databases">
        <title>Genome sequencing of cyanobaciteial culture collection at National Institute for Environmental Studies (NIES).</title>
        <authorList>
            <person name="Hirose Y."/>
            <person name="Shimura Y."/>
            <person name="Fujisawa T."/>
            <person name="Nakamura Y."/>
            <person name="Kawachi M."/>
        </authorList>
    </citation>
    <scope>NUCLEOTIDE SEQUENCE [LARGE SCALE GENOMIC DNA]</scope>
    <source>
        <strain evidence="1 2">NIES-21</strain>
    </source>
</reference>
<sequence length="102" mass="11173">MQAVKRIEIFANYVELGKILESLEKSGVAGHSVVKDVAGKGTRGKVTHDLAMTMLDNVYIIAFFAPEKLPLVELNVRQTLNKFGGVCFISDAMEIETTRCVG</sequence>
<keyword evidence="2" id="KW-1185">Reference proteome</keyword>
<dbReference type="InterPro" id="IPR011322">
    <property type="entry name" value="N-reg_PII-like_a/b"/>
</dbReference>
<dbReference type="Proteomes" id="UP000218287">
    <property type="component" value="Chromosome"/>
</dbReference>
<dbReference type="GO" id="GO:0006808">
    <property type="term" value="P:regulation of nitrogen utilization"/>
    <property type="evidence" value="ECO:0007669"/>
    <property type="project" value="InterPro"/>
</dbReference>
<dbReference type="Gene3D" id="3.30.70.120">
    <property type="match status" value="1"/>
</dbReference>
<dbReference type="InterPro" id="IPR015867">
    <property type="entry name" value="N-reg_PII/ATP_PRibTrfase_C"/>
</dbReference>
<evidence type="ECO:0000313" key="1">
    <source>
        <dbReference type="EMBL" id="BAY19141.1"/>
    </source>
</evidence>
<dbReference type="AlphaFoldDB" id="A0A1Z4GNP8"/>
<dbReference type="SUPFAM" id="SSF54913">
    <property type="entry name" value="GlnB-like"/>
    <property type="match status" value="1"/>
</dbReference>
<proteinExistence type="predicted"/>
<organism evidence="1 2">
    <name type="scientific">Anabaenopsis circularis NIES-21</name>
    <dbReference type="NCBI Taxonomy" id="1085406"/>
    <lineage>
        <taxon>Bacteria</taxon>
        <taxon>Bacillati</taxon>
        <taxon>Cyanobacteriota</taxon>
        <taxon>Cyanophyceae</taxon>
        <taxon>Nostocales</taxon>
        <taxon>Nodulariaceae</taxon>
        <taxon>Anabaenopsis</taxon>
    </lineage>
</organism>